<keyword evidence="5" id="KW-0143">Chaperone</keyword>
<evidence type="ECO:0000256" key="2">
    <source>
        <dbReference type="ARBA" id="ARBA00006051"/>
    </source>
</evidence>
<reference evidence="7 8" key="1">
    <citation type="journal article" date="2007" name="Science">
        <title>Sea anemone genome reveals ancestral eumetazoan gene repertoire and genomic organization.</title>
        <authorList>
            <person name="Putnam N.H."/>
            <person name="Srivastava M."/>
            <person name="Hellsten U."/>
            <person name="Dirks B."/>
            <person name="Chapman J."/>
            <person name="Salamov A."/>
            <person name="Terry A."/>
            <person name="Shapiro H."/>
            <person name="Lindquist E."/>
            <person name="Kapitonov V.V."/>
            <person name="Jurka J."/>
            <person name="Genikhovich G."/>
            <person name="Grigoriev I.V."/>
            <person name="Lucas S.M."/>
            <person name="Steele R.E."/>
            <person name="Finnerty J.R."/>
            <person name="Technau U."/>
            <person name="Martindale M.Q."/>
            <person name="Rokhsar D.S."/>
        </authorList>
    </citation>
    <scope>NUCLEOTIDE SEQUENCE [LARGE SCALE GENOMIC DNA]</scope>
    <source>
        <strain evidence="8">CH2 X CH6</strain>
    </source>
</reference>
<gene>
    <name evidence="7" type="ORF">NEMVEDRAFT_v1g178884</name>
</gene>
<name>A7RJZ7_NEMVE</name>
<comment type="subcellular location">
    <subcellularLocation>
        <location evidence="1">Nucleus</location>
    </subcellularLocation>
</comment>
<dbReference type="GO" id="GO:0000785">
    <property type="term" value="C:chromatin"/>
    <property type="evidence" value="ECO:0000318"/>
    <property type="project" value="GO_Central"/>
</dbReference>
<dbReference type="InterPro" id="IPR036747">
    <property type="entry name" value="ASF1-like_sf"/>
</dbReference>
<dbReference type="KEGG" id="nve:5520299"/>
<dbReference type="SUPFAM" id="SSF101546">
    <property type="entry name" value="ASF1-like"/>
    <property type="match status" value="1"/>
</dbReference>
<comment type="similarity">
    <text evidence="2">Belongs to the ASF1 family.</text>
</comment>
<protein>
    <submittedName>
        <fullName evidence="7">Uncharacterized protein</fullName>
    </submittedName>
</protein>
<keyword evidence="8" id="KW-1185">Reference proteome</keyword>
<dbReference type="FunFam" id="2.60.40.1490:FF:000001">
    <property type="entry name" value="Histone chaperone ASF1"/>
    <property type="match status" value="1"/>
</dbReference>
<keyword evidence="6" id="KW-0539">Nucleus</keyword>
<keyword evidence="4" id="KW-0804">Transcription</keyword>
<dbReference type="EMBL" id="DS469515">
    <property type="protein sequence ID" value="EDO48172.1"/>
    <property type="molecule type" value="Genomic_DNA"/>
</dbReference>
<organism evidence="7 8">
    <name type="scientific">Nematostella vectensis</name>
    <name type="common">Starlet sea anemone</name>
    <dbReference type="NCBI Taxonomy" id="45351"/>
    <lineage>
        <taxon>Eukaryota</taxon>
        <taxon>Metazoa</taxon>
        <taxon>Cnidaria</taxon>
        <taxon>Anthozoa</taxon>
        <taxon>Hexacorallia</taxon>
        <taxon>Actiniaria</taxon>
        <taxon>Edwardsiidae</taxon>
        <taxon>Nematostella</taxon>
    </lineage>
</organism>
<dbReference type="FunCoup" id="A7RJZ7">
    <property type="interactions" value="587"/>
</dbReference>
<dbReference type="AlphaFoldDB" id="A7RJZ7"/>
<evidence type="ECO:0000313" key="8">
    <source>
        <dbReference type="Proteomes" id="UP000001593"/>
    </source>
</evidence>
<evidence type="ECO:0000256" key="6">
    <source>
        <dbReference type="ARBA" id="ARBA00023242"/>
    </source>
</evidence>
<dbReference type="Pfam" id="PF04729">
    <property type="entry name" value="ASF1_hist_chap"/>
    <property type="match status" value="1"/>
</dbReference>
<dbReference type="eggNOG" id="KOG3265">
    <property type="taxonomic scope" value="Eukaryota"/>
</dbReference>
<dbReference type="InterPro" id="IPR006818">
    <property type="entry name" value="ASF1-like"/>
</dbReference>
<dbReference type="PANTHER" id="PTHR12040">
    <property type="entry name" value="ANTI-SILENCING PROTEIN 1"/>
    <property type="match status" value="1"/>
</dbReference>
<evidence type="ECO:0000256" key="1">
    <source>
        <dbReference type="ARBA" id="ARBA00004123"/>
    </source>
</evidence>
<dbReference type="GO" id="GO:0005634">
    <property type="term" value="C:nucleus"/>
    <property type="evidence" value="ECO:0000318"/>
    <property type="project" value="GO_Central"/>
</dbReference>
<dbReference type="GO" id="GO:0006335">
    <property type="term" value="P:DNA replication-dependent chromatin assembly"/>
    <property type="evidence" value="ECO:0000318"/>
    <property type="project" value="GO_Central"/>
</dbReference>
<evidence type="ECO:0000256" key="4">
    <source>
        <dbReference type="ARBA" id="ARBA00023163"/>
    </source>
</evidence>
<evidence type="ECO:0000256" key="3">
    <source>
        <dbReference type="ARBA" id="ARBA00023015"/>
    </source>
</evidence>
<evidence type="ECO:0000313" key="7">
    <source>
        <dbReference type="EMBL" id="EDO48172.1"/>
    </source>
</evidence>
<dbReference type="HOGENOM" id="CLU_060354_1_1_1"/>
<proteinExistence type="inferred from homology"/>
<dbReference type="OMA" id="HINWDSN"/>
<dbReference type="Gene3D" id="2.60.40.1490">
    <property type="entry name" value="Histone chaperone ASF1-like"/>
    <property type="match status" value="1"/>
</dbReference>
<dbReference type="OrthoDB" id="29755at2759"/>
<sequence length="155" mass="17926">MAKVNLISVNVHENPTSFLAPLRFEVTFECTEEITDDLDWKIIYVGSAECSDYDQVLDSVLVGPVPIGRHMFVFEANPPDPKKILDQDILGVTVLLLTCSYREREFVRVGYYVNNEYNNEEMKENPPSKPVIEMLQRNILLSEPRVTRFNINWDD</sequence>
<keyword evidence="3" id="KW-0805">Transcription regulation</keyword>
<dbReference type="PANTHER" id="PTHR12040:SF0">
    <property type="entry name" value="HISTONE CHAPERONE ASF1"/>
    <property type="match status" value="1"/>
</dbReference>
<dbReference type="InParanoid" id="A7RJZ7"/>
<dbReference type="PhylomeDB" id="A7RJZ7"/>
<evidence type="ECO:0000256" key="5">
    <source>
        <dbReference type="ARBA" id="ARBA00023186"/>
    </source>
</evidence>
<accession>A7RJZ7</accession>
<dbReference type="Proteomes" id="UP000001593">
    <property type="component" value="Unassembled WGS sequence"/>
</dbReference>
<dbReference type="STRING" id="45351.A7RJZ7"/>
<dbReference type="GO" id="GO:0042393">
    <property type="term" value="F:histone binding"/>
    <property type="evidence" value="ECO:0000318"/>
    <property type="project" value="GO_Central"/>
</dbReference>